<dbReference type="Proteomes" id="UP000283269">
    <property type="component" value="Unassembled WGS sequence"/>
</dbReference>
<evidence type="ECO:0000313" key="1">
    <source>
        <dbReference type="EMBL" id="PPQ95013.1"/>
    </source>
</evidence>
<dbReference type="SUPFAM" id="SSF52047">
    <property type="entry name" value="RNI-like"/>
    <property type="match status" value="1"/>
</dbReference>
<dbReference type="OrthoDB" id="3028242at2759"/>
<evidence type="ECO:0000313" key="2">
    <source>
        <dbReference type="Proteomes" id="UP000283269"/>
    </source>
</evidence>
<reference evidence="1 2" key="1">
    <citation type="journal article" date="2018" name="Evol. Lett.">
        <title>Horizontal gene cluster transfer increased hallucinogenic mushroom diversity.</title>
        <authorList>
            <person name="Reynolds H.T."/>
            <person name="Vijayakumar V."/>
            <person name="Gluck-Thaler E."/>
            <person name="Korotkin H.B."/>
            <person name="Matheny P.B."/>
            <person name="Slot J.C."/>
        </authorList>
    </citation>
    <scope>NUCLEOTIDE SEQUENCE [LARGE SCALE GENOMIC DNA]</scope>
    <source>
        <strain evidence="1 2">2631</strain>
    </source>
</reference>
<comment type="caution">
    <text evidence="1">The sequence shown here is derived from an EMBL/GenBank/DDBJ whole genome shotgun (WGS) entry which is preliminary data.</text>
</comment>
<protein>
    <submittedName>
        <fullName evidence="1">Uncharacterized protein</fullName>
    </submittedName>
</protein>
<dbReference type="AlphaFoldDB" id="A0A409XW91"/>
<sequence>MAAGVQGLPTEILCAIFELSTIGLTTETSHIESRSLTRRRRSTYPIVSGPKPIALPSHKQIFLHCITISHVCKRWRYIAIDLHDLWTRIHLCHNAFISKNYNDSQATETTSMFLSRSANLPLYLDITFALNDPLALSWIQKSRYEENIRRVLLPHIGRCLSLRLVSSDFIVTAVLDVFLERNLSSSPNDIGYTPLSHLHLAKVAPSSRRGGPDSPDHGHGQPIYPPDLSIVAPHLKSLYIDDVQIAVFPRWCLETLFLNNTFISYQNHFHVFMKTRITMLVLHRVTIPGGLPYVRRLIAHHASSVRSLCLSELRCGGPEAEHEDMYTLFFALSLYRTLRELELSGLSQDAMSGLSLMLSANSALVFTDMQKLILRSVKLEATTVADLTTSFPALNELVLERMDEGSDLVNNSWKGNPAIWPELTEIHVDDKMVKRIE</sequence>
<accession>A0A409XW91</accession>
<dbReference type="InParanoid" id="A0A409XW91"/>
<dbReference type="EMBL" id="NHYD01000150">
    <property type="protein sequence ID" value="PPQ95013.1"/>
    <property type="molecule type" value="Genomic_DNA"/>
</dbReference>
<name>A0A409XW91_PSICY</name>
<proteinExistence type="predicted"/>
<keyword evidence="2" id="KW-1185">Reference proteome</keyword>
<organism evidence="1 2">
    <name type="scientific">Psilocybe cyanescens</name>
    <dbReference type="NCBI Taxonomy" id="93625"/>
    <lineage>
        <taxon>Eukaryota</taxon>
        <taxon>Fungi</taxon>
        <taxon>Dikarya</taxon>
        <taxon>Basidiomycota</taxon>
        <taxon>Agaricomycotina</taxon>
        <taxon>Agaricomycetes</taxon>
        <taxon>Agaricomycetidae</taxon>
        <taxon>Agaricales</taxon>
        <taxon>Agaricineae</taxon>
        <taxon>Strophariaceae</taxon>
        <taxon>Psilocybe</taxon>
    </lineage>
</organism>
<gene>
    <name evidence="1" type="ORF">CVT25_000477</name>
</gene>